<dbReference type="InterPro" id="IPR014710">
    <property type="entry name" value="RmlC-like_jellyroll"/>
</dbReference>
<evidence type="ECO:0000256" key="2">
    <source>
        <dbReference type="RuleBase" id="RU003457"/>
    </source>
</evidence>
<dbReference type="OrthoDB" id="198735at2759"/>
<sequence>MNTNFFKWVLVLFFLSSYFTIGFQISEKQMSLRTVRTILAAFEQAEGVGAKVRRSIGTMNMRKFNPFLMLDDFSVSAPAGFPEHPHLGQETITLILKGAVAHEDFTGSKGVLYPGDLQFMTAGKGVVHSEMPVPQPDGSPTVGMQLWVDLPESLKECKPRYRDLKSYEIPEAVEQDGKLRIKVISGKAYGVESLKDLAYTPVQYYYYTMKPGATFKQEMPKDFNFFLYVREGNTLVVNGDTKVEKHHNCFFNMDGDGITGENPASSTEDVEFVLVGGKTLNQEVFQYGPFVATSEHRIQQAFSDYRSARNGFDNLRTWDSLISGGVTDDMVCGELKGSLDDREKERLAYLHNKESKKDEL</sequence>
<evidence type="ECO:0000256" key="1">
    <source>
        <dbReference type="ARBA" id="ARBA00008416"/>
    </source>
</evidence>
<dbReference type="PANTHER" id="PTHR13903:SF8">
    <property type="entry name" value="PIRIN"/>
    <property type="match status" value="1"/>
</dbReference>
<organism evidence="6 7">
    <name type="scientific">Debaryomyces hansenii (strain ATCC 36239 / CBS 767 / BCRC 21394 / JCM 1990 / NBRC 0083 / IGC 2968)</name>
    <name type="common">Yeast</name>
    <name type="synonym">Torulaspora hansenii</name>
    <dbReference type="NCBI Taxonomy" id="284592"/>
    <lineage>
        <taxon>Eukaryota</taxon>
        <taxon>Fungi</taxon>
        <taxon>Dikarya</taxon>
        <taxon>Ascomycota</taxon>
        <taxon>Saccharomycotina</taxon>
        <taxon>Pichiomycetes</taxon>
        <taxon>Debaryomycetaceae</taxon>
        <taxon>Debaryomyces</taxon>
    </lineage>
</organism>
<dbReference type="AlphaFoldDB" id="Q6BQA8"/>
<dbReference type="CDD" id="cd02247">
    <property type="entry name" value="cupin_pirin_C"/>
    <property type="match status" value="1"/>
</dbReference>
<dbReference type="SUPFAM" id="SSF51182">
    <property type="entry name" value="RmlC-like cupins"/>
    <property type="match status" value="1"/>
</dbReference>
<dbReference type="RefSeq" id="XP_459612.1">
    <property type="nucleotide sequence ID" value="XM_459612.1"/>
</dbReference>
<keyword evidence="7" id="KW-1185">Reference proteome</keyword>
<dbReference type="InterPro" id="IPR008778">
    <property type="entry name" value="Pirin_C_dom"/>
</dbReference>
<dbReference type="VEuPathDB" id="FungiDB:DEHA2E06952g"/>
<dbReference type="HOGENOM" id="CLU_045717_0_2_1"/>
<feature type="domain" description="Pirin C-terminal" evidence="5">
    <location>
        <begin position="205"/>
        <end position="311"/>
    </location>
</feature>
<evidence type="ECO:0000313" key="7">
    <source>
        <dbReference type="Proteomes" id="UP000000599"/>
    </source>
</evidence>
<dbReference type="InterPro" id="IPR012093">
    <property type="entry name" value="Pirin"/>
</dbReference>
<dbReference type="EMBL" id="CR382137">
    <property type="protein sequence ID" value="CAG87842.1"/>
    <property type="molecule type" value="Genomic_DNA"/>
</dbReference>
<dbReference type="OMA" id="TPWHPHR"/>
<dbReference type="Pfam" id="PF05726">
    <property type="entry name" value="Pirin_C"/>
    <property type="match status" value="1"/>
</dbReference>
<keyword evidence="3" id="KW-0812">Transmembrane</keyword>
<evidence type="ECO:0000259" key="4">
    <source>
        <dbReference type="Pfam" id="PF02678"/>
    </source>
</evidence>
<proteinExistence type="inferred from homology"/>
<gene>
    <name evidence="6" type="ordered locus">DEHA2E06952g</name>
</gene>
<evidence type="ECO:0000313" key="6">
    <source>
        <dbReference type="EMBL" id="CAG87842.1"/>
    </source>
</evidence>
<dbReference type="eggNOG" id="ENOG502QQ5A">
    <property type="taxonomic scope" value="Eukaryota"/>
</dbReference>
<dbReference type="KEGG" id="dha:DEHA2E06952g"/>
<accession>Q6BQA8</accession>
<dbReference type="GeneID" id="2902745"/>
<comment type="similarity">
    <text evidence="1 2">Belongs to the pirin family.</text>
</comment>
<protein>
    <submittedName>
        <fullName evidence="6">DEHA2E06952p</fullName>
    </submittedName>
</protein>
<feature type="transmembrane region" description="Helical" evidence="3">
    <location>
        <begin position="6"/>
        <end position="26"/>
    </location>
</feature>
<name>Q6BQA8_DEBHA</name>
<dbReference type="CDD" id="cd02909">
    <property type="entry name" value="cupin_pirin_N"/>
    <property type="match status" value="1"/>
</dbReference>
<keyword evidence="3" id="KW-1133">Transmembrane helix</keyword>
<evidence type="ECO:0000256" key="3">
    <source>
        <dbReference type="SAM" id="Phobius"/>
    </source>
</evidence>
<dbReference type="Gene3D" id="2.60.120.10">
    <property type="entry name" value="Jelly Rolls"/>
    <property type="match status" value="2"/>
</dbReference>
<dbReference type="InParanoid" id="Q6BQA8"/>
<evidence type="ECO:0000259" key="5">
    <source>
        <dbReference type="Pfam" id="PF05726"/>
    </source>
</evidence>
<dbReference type="Proteomes" id="UP000000599">
    <property type="component" value="Chromosome E"/>
</dbReference>
<dbReference type="PANTHER" id="PTHR13903">
    <property type="entry name" value="PIRIN-RELATED"/>
    <property type="match status" value="1"/>
</dbReference>
<reference evidence="6 7" key="1">
    <citation type="journal article" date="2004" name="Nature">
        <title>Genome evolution in yeasts.</title>
        <authorList>
            <consortium name="Genolevures"/>
            <person name="Dujon B."/>
            <person name="Sherman D."/>
            <person name="Fischer G."/>
            <person name="Durrens P."/>
            <person name="Casaregola S."/>
            <person name="Lafontaine I."/>
            <person name="de Montigny J."/>
            <person name="Marck C."/>
            <person name="Neuveglise C."/>
            <person name="Talla E."/>
            <person name="Goffard N."/>
            <person name="Frangeul L."/>
            <person name="Aigle M."/>
            <person name="Anthouard V."/>
            <person name="Babour A."/>
            <person name="Barbe V."/>
            <person name="Barnay S."/>
            <person name="Blanchin S."/>
            <person name="Beckerich J.M."/>
            <person name="Beyne E."/>
            <person name="Bleykasten C."/>
            <person name="Boisrame A."/>
            <person name="Boyer J."/>
            <person name="Cattolico L."/>
            <person name="Confanioleri F."/>
            <person name="de Daruvar A."/>
            <person name="Despons L."/>
            <person name="Fabre E."/>
            <person name="Fairhead C."/>
            <person name="Ferry-Dumazet H."/>
            <person name="Groppi A."/>
            <person name="Hantraye F."/>
            <person name="Hennequin C."/>
            <person name="Jauniaux N."/>
            <person name="Joyet P."/>
            <person name="Kachouri R."/>
            <person name="Kerrest A."/>
            <person name="Koszul R."/>
            <person name="Lemaire M."/>
            <person name="Lesur I."/>
            <person name="Ma L."/>
            <person name="Muller H."/>
            <person name="Nicaud J.M."/>
            <person name="Nikolski M."/>
            <person name="Oztas S."/>
            <person name="Ozier-Kalogeropoulos O."/>
            <person name="Pellenz S."/>
            <person name="Potier S."/>
            <person name="Richard G.F."/>
            <person name="Straub M.L."/>
            <person name="Suleau A."/>
            <person name="Swennene D."/>
            <person name="Tekaia F."/>
            <person name="Wesolowski-Louvel M."/>
            <person name="Westhof E."/>
            <person name="Wirth B."/>
            <person name="Zeniou-Meyer M."/>
            <person name="Zivanovic I."/>
            <person name="Bolotin-Fukuhara M."/>
            <person name="Thierry A."/>
            <person name="Bouchier C."/>
            <person name="Caudron B."/>
            <person name="Scarpelli C."/>
            <person name="Gaillardin C."/>
            <person name="Weissenbach J."/>
            <person name="Wincker P."/>
            <person name="Souciet J.L."/>
        </authorList>
    </citation>
    <scope>NUCLEOTIDE SEQUENCE [LARGE SCALE GENOMIC DNA]</scope>
    <source>
        <strain evidence="7">ATCC 36239 / CBS 767 / BCRC 21394 / JCM 1990 / NBRC 0083 / IGC 2968</strain>
    </source>
</reference>
<dbReference type="STRING" id="284592.Q6BQA8"/>
<keyword evidence="3" id="KW-0472">Membrane</keyword>
<dbReference type="InterPro" id="IPR003829">
    <property type="entry name" value="Pirin_N_dom"/>
</dbReference>
<dbReference type="InterPro" id="IPR011051">
    <property type="entry name" value="RmlC_Cupin_sf"/>
</dbReference>
<feature type="domain" description="Pirin N-terminal" evidence="4">
    <location>
        <begin position="50"/>
        <end position="148"/>
    </location>
</feature>
<dbReference type="Pfam" id="PF02678">
    <property type="entry name" value="Pirin"/>
    <property type="match status" value="1"/>
</dbReference>